<dbReference type="InterPro" id="IPR000944">
    <property type="entry name" value="Tscrpt_reg_Rrf2"/>
</dbReference>
<evidence type="ECO:0000313" key="1">
    <source>
        <dbReference type="EMBL" id="MDU0355896.1"/>
    </source>
</evidence>
<dbReference type="Proteomes" id="UP001247805">
    <property type="component" value="Unassembled WGS sequence"/>
</dbReference>
<name>A0ABU3T0W3_9ALTE</name>
<accession>A0ABU3T0W3</accession>
<proteinExistence type="predicted"/>
<organism evidence="1 2">
    <name type="scientific">Paraglaciecola aquimarina</name>
    <dbReference type="NCBI Taxonomy" id="1235557"/>
    <lineage>
        <taxon>Bacteria</taxon>
        <taxon>Pseudomonadati</taxon>
        <taxon>Pseudomonadota</taxon>
        <taxon>Gammaproteobacteria</taxon>
        <taxon>Alteromonadales</taxon>
        <taxon>Alteromonadaceae</taxon>
        <taxon>Paraglaciecola</taxon>
    </lineage>
</organism>
<gene>
    <name evidence="1" type="ORF">RS130_20175</name>
</gene>
<dbReference type="EMBL" id="JAWDIO010000002">
    <property type="protein sequence ID" value="MDU0355896.1"/>
    <property type="molecule type" value="Genomic_DNA"/>
</dbReference>
<protein>
    <recommendedName>
        <fullName evidence="3">Transcriptional regulator</fullName>
    </recommendedName>
</protein>
<comment type="caution">
    <text evidence="1">The sequence shown here is derived from an EMBL/GenBank/DDBJ whole genome shotgun (WGS) entry which is preliminary data.</text>
</comment>
<sequence>MQLLESSMQVVECHSPPCRILPACKLKSIFVEATQAFIQSLAAYHLSDLLVHERDGLVRILNIQ</sequence>
<keyword evidence="2" id="KW-1185">Reference proteome</keyword>
<evidence type="ECO:0000313" key="2">
    <source>
        <dbReference type="Proteomes" id="UP001247805"/>
    </source>
</evidence>
<evidence type="ECO:0008006" key="3">
    <source>
        <dbReference type="Google" id="ProtNLM"/>
    </source>
</evidence>
<reference evidence="1 2" key="1">
    <citation type="submission" date="2023-10" db="EMBL/GenBank/DDBJ databases">
        <title>Glaciecola aquimarina strain GGW-M5 nov., isolated from a coastal seawater.</title>
        <authorList>
            <person name="Bayburt H."/>
            <person name="Kim J.M."/>
            <person name="Choi B.J."/>
            <person name="Jeon C.O."/>
        </authorList>
    </citation>
    <scope>NUCLEOTIDE SEQUENCE [LARGE SCALE GENOMIC DNA]</scope>
    <source>
        <strain evidence="1 2">KCTC 32108</strain>
    </source>
</reference>
<dbReference type="PROSITE" id="PS51197">
    <property type="entry name" value="HTH_RRF2_2"/>
    <property type="match status" value="1"/>
</dbReference>